<proteinExistence type="predicted"/>
<dbReference type="eggNOG" id="COG3391">
    <property type="taxonomic scope" value="Bacteria"/>
</dbReference>
<keyword evidence="2" id="KW-0677">Repeat</keyword>
<keyword evidence="7" id="KW-1185">Reference proteome</keyword>
<dbReference type="HOGENOM" id="CLU_037899_0_0_5"/>
<gene>
    <name evidence="6" type="ORF">HMPREF9695_01540</name>
</gene>
<accession>K8PFP6</accession>
<dbReference type="Proteomes" id="UP000001096">
    <property type="component" value="Unassembled WGS sequence"/>
</dbReference>
<evidence type="ECO:0000313" key="7">
    <source>
        <dbReference type="Proteomes" id="UP000001096"/>
    </source>
</evidence>
<comment type="caution">
    <text evidence="6">The sequence shown here is derived from an EMBL/GenBank/DDBJ whole genome shotgun (WGS) entry which is preliminary data.</text>
</comment>
<dbReference type="RefSeq" id="WP_006020258.1">
    <property type="nucleotide sequence ID" value="NZ_KB375282.1"/>
</dbReference>
<evidence type="ECO:0000313" key="6">
    <source>
        <dbReference type="EMBL" id="EKS39579.1"/>
    </source>
</evidence>
<feature type="chain" id="PRO_5003922194" description="NHL repeat-containing protein" evidence="5">
    <location>
        <begin position="19"/>
        <end position="368"/>
    </location>
</feature>
<evidence type="ECO:0000256" key="1">
    <source>
        <dbReference type="ARBA" id="ARBA00022729"/>
    </source>
</evidence>
<keyword evidence="1 5" id="KW-0732">Signal</keyword>
<keyword evidence="3" id="KW-0325">Glycoprotein</keyword>
<sequence>MKWIAAIAGLVLASAAHAADVPKFQVDAQWPKPLPNNWIMGQAAGVAVDAQDHVWVVQRPRTLTDDEKAASFNPPRTKCCMPAPPVMEFDQQGNLVKAWGGKGEGYDWPANEHGIFIDAKGFVWLAGNGETDGQILKFTREGKFVMQIGKSGPQTDSKDTTRLGRPANMTVDTAANEVYVADGYYNHRVIVFDSETGAFKRMWGAYGKPPTDERMGGYNPDAPPSQQFANPVHCVRIAKDGLVYVCDRQNNRIQVFRKDGSFVKEMFIEKQTLANGSVWDLEIWNDPRQTFLINADGANNEVRTLVRESGEIVGRFGRNGRMAGDFHWIHNLALDSKGNIYTTEVDNGKRAQKFLLIGNMVLKKRSAK</sequence>
<dbReference type="Pfam" id="PF01436">
    <property type="entry name" value="NHL"/>
    <property type="match status" value="2"/>
</dbReference>
<feature type="repeat" description="NHL" evidence="4">
    <location>
        <begin position="165"/>
        <end position="195"/>
    </location>
</feature>
<protein>
    <recommendedName>
        <fullName evidence="8">NHL repeat-containing protein</fullName>
    </recommendedName>
</protein>
<reference evidence="6 7" key="1">
    <citation type="submission" date="2012-04" db="EMBL/GenBank/DDBJ databases">
        <title>The Genome Sequence of Afipia broomeae ATCC 49717.</title>
        <authorList>
            <consortium name="The Broad Institute Genome Sequencing Platform"/>
            <person name="Earl A."/>
            <person name="Ward D."/>
            <person name="Feldgarden M."/>
            <person name="Gevers D."/>
            <person name="Huys G."/>
            <person name="Walker B."/>
            <person name="Young S.K."/>
            <person name="Zeng Q."/>
            <person name="Gargeya S."/>
            <person name="Fitzgerald M."/>
            <person name="Haas B."/>
            <person name="Abouelleil A."/>
            <person name="Alvarado L."/>
            <person name="Arachchi H.M."/>
            <person name="Berlin A."/>
            <person name="Chapman S.B."/>
            <person name="Goldberg J."/>
            <person name="Griggs A."/>
            <person name="Gujja S."/>
            <person name="Hansen M."/>
            <person name="Howarth C."/>
            <person name="Imamovic A."/>
            <person name="Larimer J."/>
            <person name="McCowen C."/>
            <person name="Montmayeur A."/>
            <person name="Murphy C."/>
            <person name="Neiman D."/>
            <person name="Pearson M."/>
            <person name="Priest M."/>
            <person name="Roberts A."/>
            <person name="Saif S."/>
            <person name="Shea T."/>
            <person name="Sisk P."/>
            <person name="Sykes S."/>
            <person name="Wortman J."/>
            <person name="Nusbaum C."/>
            <person name="Birren B."/>
        </authorList>
    </citation>
    <scope>NUCLEOTIDE SEQUENCE [LARGE SCALE GENOMIC DNA]</scope>
    <source>
        <strain evidence="6 7">ATCC 49717</strain>
    </source>
</reference>
<dbReference type="PROSITE" id="PS51125">
    <property type="entry name" value="NHL"/>
    <property type="match status" value="1"/>
</dbReference>
<dbReference type="Gene3D" id="2.120.10.30">
    <property type="entry name" value="TolB, C-terminal domain"/>
    <property type="match status" value="1"/>
</dbReference>
<evidence type="ECO:0000256" key="2">
    <source>
        <dbReference type="ARBA" id="ARBA00022737"/>
    </source>
</evidence>
<evidence type="ECO:0000256" key="5">
    <source>
        <dbReference type="SAM" id="SignalP"/>
    </source>
</evidence>
<dbReference type="PANTHER" id="PTHR10680:SF14">
    <property type="entry name" value="PEPTIDYL-GLYCINE ALPHA-AMIDATING MONOOXYGENASE"/>
    <property type="match status" value="1"/>
</dbReference>
<evidence type="ECO:0008006" key="8">
    <source>
        <dbReference type="Google" id="ProtNLM"/>
    </source>
</evidence>
<feature type="signal peptide" evidence="5">
    <location>
        <begin position="1"/>
        <end position="18"/>
    </location>
</feature>
<dbReference type="InterPro" id="IPR011042">
    <property type="entry name" value="6-blade_b-propeller_TolB-like"/>
</dbReference>
<evidence type="ECO:0000256" key="3">
    <source>
        <dbReference type="ARBA" id="ARBA00023180"/>
    </source>
</evidence>
<dbReference type="InterPro" id="IPR001258">
    <property type="entry name" value="NHL_repeat"/>
</dbReference>
<dbReference type="AlphaFoldDB" id="K8PFP6"/>
<dbReference type="SUPFAM" id="SSF63829">
    <property type="entry name" value="Calcium-dependent phosphotriesterase"/>
    <property type="match status" value="1"/>
</dbReference>
<evidence type="ECO:0000256" key="4">
    <source>
        <dbReference type="PROSITE-ProRule" id="PRU00504"/>
    </source>
</evidence>
<dbReference type="PANTHER" id="PTHR10680">
    <property type="entry name" value="PEPTIDYL-GLYCINE ALPHA-AMIDATING MONOOXYGENASE"/>
    <property type="match status" value="1"/>
</dbReference>
<dbReference type="PATRIC" id="fig|883078.3.peg.1579"/>
<name>K8PFP6_9BRAD</name>
<dbReference type="EMBL" id="AGWX01000002">
    <property type="protein sequence ID" value="EKS39579.1"/>
    <property type="molecule type" value="Genomic_DNA"/>
</dbReference>
<organism evidence="6 7">
    <name type="scientific">Afipia broomeae ATCC 49717</name>
    <dbReference type="NCBI Taxonomy" id="883078"/>
    <lineage>
        <taxon>Bacteria</taxon>
        <taxon>Pseudomonadati</taxon>
        <taxon>Pseudomonadota</taxon>
        <taxon>Alphaproteobacteria</taxon>
        <taxon>Hyphomicrobiales</taxon>
        <taxon>Nitrobacteraceae</taxon>
        <taxon>Afipia</taxon>
    </lineage>
</organism>